<protein>
    <submittedName>
        <fullName evidence="1">DUF2911 domain-containing protein</fullName>
    </submittedName>
</protein>
<reference evidence="2" key="1">
    <citation type="journal article" date="2019" name="Int. J. Syst. Evol. Microbiol.">
        <title>The Global Catalogue of Microorganisms (GCM) 10K type strain sequencing project: providing services to taxonomists for standard genome sequencing and annotation.</title>
        <authorList>
            <consortium name="The Broad Institute Genomics Platform"/>
            <consortium name="The Broad Institute Genome Sequencing Center for Infectious Disease"/>
            <person name="Wu L."/>
            <person name="Ma J."/>
        </authorList>
    </citation>
    <scope>NUCLEOTIDE SEQUENCE [LARGE SCALE GENOMIC DNA]</scope>
    <source>
        <strain evidence="2">KCTC 52274</strain>
    </source>
</reference>
<dbReference type="InterPro" id="IPR021314">
    <property type="entry name" value="DUF2911"/>
</dbReference>
<evidence type="ECO:0000313" key="2">
    <source>
        <dbReference type="Proteomes" id="UP001597319"/>
    </source>
</evidence>
<dbReference type="Pfam" id="PF11138">
    <property type="entry name" value="DUF2911"/>
    <property type="match status" value="1"/>
</dbReference>
<accession>A0ABW5LCD8</accession>
<dbReference type="EMBL" id="JBHULE010000008">
    <property type="protein sequence ID" value="MFD2561916.1"/>
    <property type="molecule type" value="Genomic_DNA"/>
</dbReference>
<dbReference type="RefSeq" id="WP_378290056.1">
    <property type="nucleotide sequence ID" value="NZ_JBHULE010000008.1"/>
</dbReference>
<evidence type="ECO:0000313" key="1">
    <source>
        <dbReference type="EMBL" id="MFD2561916.1"/>
    </source>
</evidence>
<proteinExistence type="predicted"/>
<dbReference type="Proteomes" id="UP001597319">
    <property type="component" value="Unassembled WGS sequence"/>
</dbReference>
<name>A0ABW5LCD8_9FLAO</name>
<gene>
    <name evidence="1" type="ORF">ACFSR1_04480</name>
</gene>
<comment type="caution">
    <text evidence="1">The sequence shown here is derived from an EMBL/GenBank/DDBJ whole genome shotgun (WGS) entry which is preliminary data.</text>
</comment>
<organism evidence="1 2">
    <name type="scientific">Aquimarina rubra</name>
    <dbReference type="NCBI Taxonomy" id="1920033"/>
    <lineage>
        <taxon>Bacteria</taxon>
        <taxon>Pseudomonadati</taxon>
        <taxon>Bacteroidota</taxon>
        <taxon>Flavobacteriia</taxon>
        <taxon>Flavobacteriales</taxon>
        <taxon>Flavobacteriaceae</taxon>
        <taxon>Aquimarina</taxon>
    </lineage>
</organism>
<sequence length="285" mass="32678">MKTPLKYIVYVLLLIASVNFELNAQIGRLPLSPSQRIEQNIGLTDIIIEYSRPSKRGREIFGALVPYGKYWRTGANKNTTISFNQDVFINKERIKKGKYAIFSIPNPSEWEIIFYKDTDNWNVPEVIDTAKIVSKVKVVPVQLNTKKEVLTIEIGDFTNYQFDLNIAWDHTLVSVPIELSTKELMDKKISSHLEGPTYDDYYLAAVYQMESGKEFTKGLNWINKAIAIAKNAGWWDLRVKAILLKELGKNTEALKVAEEGMKKAKNDRRNSAVVEFNRILNELNK</sequence>
<keyword evidence="2" id="KW-1185">Reference proteome</keyword>